<dbReference type="NCBIfam" id="TIGR04433">
    <property type="entry name" value="UrcA_uranyl"/>
    <property type="match status" value="1"/>
</dbReference>
<keyword evidence="3" id="KW-1185">Reference proteome</keyword>
<dbReference type="RefSeq" id="WP_189584942.1">
    <property type="nucleotide sequence ID" value="NZ_BMYV01000002.1"/>
</dbReference>
<proteinExistence type="predicted"/>
<accession>A0A918NI94</accession>
<evidence type="ECO:0008006" key="4">
    <source>
        <dbReference type="Google" id="ProtNLM"/>
    </source>
</evidence>
<dbReference type="Proteomes" id="UP000600865">
    <property type="component" value="Unassembled WGS sequence"/>
</dbReference>
<protein>
    <recommendedName>
        <fullName evidence="4">UrcA family protein</fullName>
    </recommendedName>
</protein>
<gene>
    <name evidence="2" type="ORF">GCM10011309_19330</name>
</gene>
<dbReference type="EMBL" id="BMYV01000002">
    <property type="protein sequence ID" value="GGX69457.1"/>
    <property type="molecule type" value="Genomic_DNA"/>
</dbReference>
<name>A0A918NI94_9PROT</name>
<keyword evidence="1" id="KW-0732">Signal</keyword>
<reference evidence="2 3" key="1">
    <citation type="journal article" date="2014" name="Int. J. Syst. Evol. Microbiol.">
        <title>Complete genome sequence of Corynebacterium casei LMG S-19264T (=DSM 44701T), isolated from a smear-ripened cheese.</title>
        <authorList>
            <consortium name="US DOE Joint Genome Institute (JGI-PGF)"/>
            <person name="Walter F."/>
            <person name="Albersmeier A."/>
            <person name="Kalinowski J."/>
            <person name="Ruckert C."/>
        </authorList>
    </citation>
    <scope>NUCLEOTIDE SEQUENCE [LARGE SCALE GENOMIC DNA]</scope>
    <source>
        <strain evidence="2 3">KCTC 23968</strain>
    </source>
</reference>
<feature type="chain" id="PRO_5037977483" description="UrcA family protein" evidence="1">
    <location>
        <begin position="26"/>
        <end position="104"/>
    </location>
</feature>
<evidence type="ECO:0000313" key="2">
    <source>
        <dbReference type="EMBL" id="GGX69457.1"/>
    </source>
</evidence>
<dbReference type="InterPro" id="IPR030972">
    <property type="entry name" value="UrcA_uranyl"/>
</dbReference>
<sequence length="104" mass="11288">MKTLFKTTAIALAALGTTLAPAAFASTSDDVTVTIDTRYLETDWGVEKVYNTLASKAESACDAGHTRDIAARKFARDCMSDLLDDFIVNADEDSLTSYHVRMTS</sequence>
<comment type="caution">
    <text evidence="2">The sequence shown here is derived from an EMBL/GenBank/DDBJ whole genome shotgun (WGS) entry which is preliminary data.</text>
</comment>
<evidence type="ECO:0000256" key="1">
    <source>
        <dbReference type="SAM" id="SignalP"/>
    </source>
</evidence>
<feature type="signal peptide" evidence="1">
    <location>
        <begin position="1"/>
        <end position="25"/>
    </location>
</feature>
<evidence type="ECO:0000313" key="3">
    <source>
        <dbReference type="Proteomes" id="UP000600865"/>
    </source>
</evidence>
<organism evidence="2 3">
    <name type="scientific">Litorimonas cladophorae</name>
    <dbReference type="NCBI Taxonomy" id="1220491"/>
    <lineage>
        <taxon>Bacteria</taxon>
        <taxon>Pseudomonadati</taxon>
        <taxon>Pseudomonadota</taxon>
        <taxon>Alphaproteobacteria</taxon>
        <taxon>Maricaulales</taxon>
        <taxon>Robiginitomaculaceae</taxon>
    </lineage>
</organism>
<dbReference type="AlphaFoldDB" id="A0A918NI94"/>